<reference evidence="1 2" key="1">
    <citation type="submission" date="2018-08" db="EMBL/GenBank/DDBJ databases">
        <title>A genome reference for cultivated species of the human gut microbiota.</title>
        <authorList>
            <person name="Zou Y."/>
            <person name="Xue W."/>
            <person name="Luo G."/>
        </authorList>
    </citation>
    <scope>NUCLEOTIDE SEQUENCE [LARGE SCALE GENOMIC DNA]</scope>
    <source>
        <strain evidence="1 2">AM18-2AC</strain>
    </source>
</reference>
<dbReference type="EMBL" id="QRJH01000001">
    <property type="protein sequence ID" value="RHH21094.1"/>
    <property type="molecule type" value="Genomic_DNA"/>
</dbReference>
<proteinExistence type="predicted"/>
<accession>A0A414W5H4</accession>
<gene>
    <name evidence="1" type="ORF">DW222_01260</name>
</gene>
<protein>
    <submittedName>
        <fullName evidence="1">Uncharacterized protein</fullName>
    </submittedName>
</protein>
<evidence type="ECO:0000313" key="1">
    <source>
        <dbReference type="EMBL" id="RHH21094.1"/>
    </source>
</evidence>
<organism evidence="1 2">
    <name type="scientific">Blautia obeum</name>
    <dbReference type="NCBI Taxonomy" id="40520"/>
    <lineage>
        <taxon>Bacteria</taxon>
        <taxon>Bacillati</taxon>
        <taxon>Bacillota</taxon>
        <taxon>Clostridia</taxon>
        <taxon>Lachnospirales</taxon>
        <taxon>Lachnospiraceae</taxon>
        <taxon>Blautia</taxon>
    </lineage>
</organism>
<name>A0A414W5H4_9FIRM</name>
<dbReference type="RefSeq" id="WP_118235447.1">
    <property type="nucleotide sequence ID" value="NZ_QRJH01000001.1"/>
</dbReference>
<comment type="caution">
    <text evidence="1">The sequence shown here is derived from an EMBL/GenBank/DDBJ whole genome shotgun (WGS) entry which is preliminary data.</text>
</comment>
<sequence>MIEIKDDTKEKCQDCPMFSPETTCNKFYGDNKVVKTIVQIYCENRNNCDAVEQYLEGRKEEKDD</sequence>
<evidence type="ECO:0000313" key="2">
    <source>
        <dbReference type="Proteomes" id="UP000284024"/>
    </source>
</evidence>
<dbReference type="AlphaFoldDB" id="A0A414W5H4"/>
<dbReference type="Proteomes" id="UP000284024">
    <property type="component" value="Unassembled WGS sequence"/>
</dbReference>